<gene>
    <name evidence="3" type="ORF">ACFQGL_28410</name>
</gene>
<sequence length="310" mass="32631">MSDVDLRARIPADVETPDRLLFNLTTRQVAILATAVAIAYLLFRTLLDVLPMPVLLGGLVPLLGAATVLALGRRDGLSLDAWLLAAVRGSRTPRRQVPAPGGVLKTPRWAPGPSSAEGELTPPTPLRLPARSIATNGVVDLGSTSAALVAVSTVNLGLRTPVEQAALVGAYARWLNSLTAPVQIVVSTQRVDLTRHAHRIADTADLLPNAALADAAADYAEFLLDLEDDRQPLWRTVTIVHTATGARRDQDVLRAAEHTAGALQSLGASTRLLDGPAVCAVLAAAVDPYTLPVPGERALPDEPITSEEPS</sequence>
<protein>
    <submittedName>
        <fullName evidence="3">PrgI family protein</fullName>
    </submittedName>
</protein>
<keyword evidence="2" id="KW-0812">Transmembrane</keyword>
<dbReference type="Pfam" id="PF12666">
    <property type="entry name" value="PrgI"/>
    <property type="match status" value="1"/>
</dbReference>
<comment type="caution">
    <text evidence="3">The sequence shown here is derived from an EMBL/GenBank/DDBJ whole genome shotgun (WGS) entry which is preliminary data.</text>
</comment>
<feature type="transmembrane region" description="Helical" evidence="2">
    <location>
        <begin position="20"/>
        <end position="43"/>
    </location>
</feature>
<feature type="region of interest" description="Disordered" evidence="1">
    <location>
        <begin position="93"/>
        <end position="124"/>
    </location>
</feature>
<keyword evidence="2" id="KW-1133">Transmembrane helix</keyword>
<evidence type="ECO:0000256" key="1">
    <source>
        <dbReference type="SAM" id="MobiDB-lite"/>
    </source>
</evidence>
<dbReference type="Proteomes" id="UP001596226">
    <property type="component" value="Unassembled WGS sequence"/>
</dbReference>
<proteinExistence type="predicted"/>
<reference evidence="4" key="1">
    <citation type="journal article" date="2019" name="Int. J. Syst. Evol. Microbiol.">
        <title>The Global Catalogue of Microorganisms (GCM) 10K type strain sequencing project: providing services to taxonomists for standard genome sequencing and annotation.</title>
        <authorList>
            <consortium name="The Broad Institute Genomics Platform"/>
            <consortium name="The Broad Institute Genome Sequencing Center for Infectious Disease"/>
            <person name="Wu L."/>
            <person name="Ma J."/>
        </authorList>
    </citation>
    <scope>NUCLEOTIDE SEQUENCE [LARGE SCALE GENOMIC DNA]</scope>
    <source>
        <strain evidence="4">CGMCC 4.7144</strain>
    </source>
</reference>
<name>A0ABW1HG14_9ACTN</name>
<dbReference type="InterPro" id="IPR024414">
    <property type="entry name" value="Uncharacterised_PrgI"/>
</dbReference>
<accession>A0ABW1HG14</accession>
<evidence type="ECO:0000256" key="2">
    <source>
        <dbReference type="SAM" id="Phobius"/>
    </source>
</evidence>
<feature type="transmembrane region" description="Helical" evidence="2">
    <location>
        <begin position="49"/>
        <end position="71"/>
    </location>
</feature>
<organism evidence="3 4">
    <name type="scientific">Micromonospora vulcania</name>
    <dbReference type="NCBI Taxonomy" id="1441873"/>
    <lineage>
        <taxon>Bacteria</taxon>
        <taxon>Bacillati</taxon>
        <taxon>Actinomycetota</taxon>
        <taxon>Actinomycetes</taxon>
        <taxon>Micromonosporales</taxon>
        <taxon>Micromonosporaceae</taxon>
        <taxon>Micromonospora</taxon>
    </lineage>
</organism>
<dbReference type="RefSeq" id="WP_377515648.1">
    <property type="nucleotide sequence ID" value="NZ_JBHSQS010000028.1"/>
</dbReference>
<evidence type="ECO:0000313" key="4">
    <source>
        <dbReference type="Proteomes" id="UP001596226"/>
    </source>
</evidence>
<evidence type="ECO:0000313" key="3">
    <source>
        <dbReference type="EMBL" id="MFC5927270.1"/>
    </source>
</evidence>
<keyword evidence="4" id="KW-1185">Reference proteome</keyword>
<dbReference type="EMBL" id="JBHSQS010000028">
    <property type="protein sequence ID" value="MFC5927270.1"/>
    <property type="molecule type" value="Genomic_DNA"/>
</dbReference>
<keyword evidence="2" id="KW-0472">Membrane</keyword>